<dbReference type="Proteomes" id="UP001497535">
    <property type="component" value="Unassembled WGS sequence"/>
</dbReference>
<keyword evidence="2" id="KW-1185">Reference proteome</keyword>
<evidence type="ECO:0000313" key="2">
    <source>
        <dbReference type="Proteomes" id="UP001497535"/>
    </source>
</evidence>
<reference evidence="1" key="1">
    <citation type="submission" date="2023-11" db="EMBL/GenBank/DDBJ databases">
        <authorList>
            <person name="Poullet M."/>
        </authorList>
    </citation>
    <scope>NUCLEOTIDE SEQUENCE</scope>
    <source>
        <strain evidence="1">E1834</strain>
    </source>
</reference>
<sequence>MCLISLPEFSFLFLFFFNIFRNSFRINIFFFISLPVFDVSSFLPEFYCRQRKN</sequence>
<accession>A0ACB0XYS8</accession>
<name>A0ACB0XYS8_MELEN</name>
<comment type="caution">
    <text evidence="1">The sequence shown here is derived from an EMBL/GenBank/DDBJ whole genome shotgun (WGS) entry which is preliminary data.</text>
</comment>
<dbReference type="EMBL" id="CAVMJV010000004">
    <property type="protein sequence ID" value="CAK5024269.1"/>
    <property type="molecule type" value="Genomic_DNA"/>
</dbReference>
<gene>
    <name evidence="1" type="ORF">MENTE1834_LOCUS5448</name>
</gene>
<organism evidence="1 2">
    <name type="scientific">Meloidogyne enterolobii</name>
    <name type="common">Root-knot nematode worm</name>
    <name type="synonym">Meloidogyne mayaguensis</name>
    <dbReference type="NCBI Taxonomy" id="390850"/>
    <lineage>
        <taxon>Eukaryota</taxon>
        <taxon>Metazoa</taxon>
        <taxon>Ecdysozoa</taxon>
        <taxon>Nematoda</taxon>
        <taxon>Chromadorea</taxon>
        <taxon>Rhabditida</taxon>
        <taxon>Tylenchina</taxon>
        <taxon>Tylenchomorpha</taxon>
        <taxon>Tylenchoidea</taxon>
        <taxon>Meloidogynidae</taxon>
        <taxon>Meloidogyninae</taxon>
        <taxon>Meloidogyne</taxon>
    </lineage>
</organism>
<protein>
    <submittedName>
        <fullName evidence="1">Uncharacterized protein</fullName>
    </submittedName>
</protein>
<evidence type="ECO:0000313" key="1">
    <source>
        <dbReference type="EMBL" id="CAK5024269.1"/>
    </source>
</evidence>
<proteinExistence type="predicted"/>